<dbReference type="Proteomes" id="UP000253201">
    <property type="component" value="Unassembled WGS sequence"/>
</dbReference>
<keyword evidence="1" id="KW-0732">Signal</keyword>
<dbReference type="EMBL" id="QNRL01000007">
    <property type="protein sequence ID" value="RBP09331.1"/>
    <property type="molecule type" value="Genomic_DNA"/>
</dbReference>
<keyword evidence="3" id="KW-1185">Reference proteome</keyword>
<accession>A0ABX9FVY5</accession>
<evidence type="ECO:0000313" key="3">
    <source>
        <dbReference type="Proteomes" id="UP000253201"/>
    </source>
</evidence>
<dbReference type="RefSeq" id="WP_113858489.1">
    <property type="nucleotide sequence ID" value="NZ_BNAA01000003.1"/>
</dbReference>
<evidence type="ECO:0000256" key="1">
    <source>
        <dbReference type="SAM" id="SignalP"/>
    </source>
</evidence>
<protein>
    <submittedName>
        <fullName evidence="2">Uncharacterized protein</fullName>
    </submittedName>
</protein>
<organism evidence="2 3">
    <name type="scientific">Pseudocitrobacter faecalis</name>
    <dbReference type="NCBI Taxonomy" id="1398493"/>
    <lineage>
        <taxon>Bacteria</taxon>
        <taxon>Pseudomonadati</taxon>
        <taxon>Pseudomonadota</taxon>
        <taxon>Gammaproteobacteria</taxon>
        <taxon>Enterobacterales</taxon>
        <taxon>Enterobacteriaceae</taxon>
        <taxon>Pseudocitrobacter</taxon>
    </lineage>
</organism>
<gene>
    <name evidence="2" type="ORF">DFQ50_10746</name>
</gene>
<feature type="chain" id="PRO_5046366701" evidence="1">
    <location>
        <begin position="25"/>
        <end position="148"/>
    </location>
</feature>
<name>A0ABX9FVY5_9ENTR</name>
<evidence type="ECO:0000313" key="2">
    <source>
        <dbReference type="EMBL" id="RBP09331.1"/>
    </source>
</evidence>
<proteinExistence type="predicted"/>
<dbReference type="GeneID" id="99808312"/>
<reference evidence="2 3" key="1">
    <citation type="submission" date="2018-06" db="EMBL/GenBank/DDBJ databases">
        <title>Genomic Encyclopedia of Type Strains, Phase IV (KMG-IV): sequencing the most valuable type-strain genomes for metagenomic binning, comparative biology and taxonomic classification.</title>
        <authorList>
            <person name="Goeker M."/>
        </authorList>
    </citation>
    <scope>NUCLEOTIDE SEQUENCE [LARGE SCALE GENOMIC DNA]</scope>
    <source>
        <strain evidence="2 3">DSM 27453</strain>
    </source>
</reference>
<sequence>MKHNSLLIVVATVLFSGATFSTHAGLFSSPIDLSKPFICKDISPTPLHITEKGLIMGGVVYPLYNPNAASTPKLTNAIFRSKDNLEEIDVRQDAEDGKVDVSYMKFSINPDTLANDAAIENSKIFEKGSFKAYNPGPKYYSKNQGCQQ</sequence>
<comment type="caution">
    <text evidence="2">The sequence shown here is derived from an EMBL/GenBank/DDBJ whole genome shotgun (WGS) entry which is preliminary data.</text>
</comment>
<feature type="signal peptide" evidence="1">
    <location>
        <begin position="1"/>
        <end position="24"/>
    </location>
</feature>